<evidence type="ECO:0008006" key="4">
    <source>
        <dbReference type="Google" id="ProtNLM"/>
    </source>
</evidence>
<name>A0A372LKE2_9BACI</name>
<keyword evidence="3" id="KW-1185">Reference proteome</keyword>
<organism evidence="2 3">
    <name type="scientific">Peribacillus glennii</name>
    <dbReference type="NCBI Taxonomy" id="2303991"/>
    <lineage>
        <taxon>Bacteria</taxon>
        <taxon>Bacillati</taxon>
        <taxon>Bacillota</taxon>
        <taxon>Bacilli</taxon>
        <taxon>Bacillales</taxon>
        <taxon>Bacillaceae</taxon>
        <taxon>Peribacillus</taxon>
    </lineage>
</organism>
<comment type="caution">
    <text evidence="2">The sequence shown here is derived from an EMBL/GenBank/DDBJ whole genome shotgun (WGS) entry which is preliminary data.</text>
</comment>
<evidence type="ECO:0000313" key="3">
    <source>
        <dbReference type="Proteomes" id="UP000262939"/>
    </source>
</evidence>
<feature type="compositionally biased region" description="Polar residues" evidence="1">
    <location>
        <begin position="120"/>
        <end position="137"/>
    </location>
</feature>
<dbReference type="AlphaFoldDB" id="A0A372LKE2"/>
<dbReference type="EMBL" id="QVTD01000001">
    <property type="protein sequence ID" value="RFU66676.1"/>
    <property type="molecule type" value="Genomic_DNA"/>
</dbReference>
<protein>
    <recommendedName>
        <fullName evidence="4">Helix-turn-helix domain-containing protein</fullName>
    </recommendedName>
</protein>
<evidence type="ECO:0000256" key="1">
    <source>
        <dbReference type="SAM" id="MobiDB-lite"/>
    </source>
</evidence>
<accession>A0A372LKE2</accession>
<reference evidence="2 3" key="1">
    <citation type="submission" date="2018-08" db="EMBL/GenBank/DDBJ databases">
        <title>Bacillus chawlae sp. nov., Bacillus glennii sp. nov., and Bacillus saganii sp. nov. Isolated from the Vehicle Assembly Building at Kennedy Space Center where the Viking Spacecraft were Assembled.</title>
        <authorList>
            <person name="Seuylemezian A."/>
            <person name="Vaishampayan P."/>
        </authorList>
    </citation>
    <scope>NUCLEOTIDE SEQUENCE [LARGE SCALE GENOMIC DNA]</scope>
    <source>
        <strain evidence="2 3">V44-8</strain>
    </source>
</reference>
<dbReference type="OrthoDB" id="2697418at2"/>
<dbReference type="RefSeq" id="WP_117320647.1">
    <property type="nucleotide sequence ID" value="NZ_QVTD01000001.1"/>
</dbReference>
<evidence type="ECO:0000313" key="2">
    <source>
        <dbReference type="EMBL" id="RFU66676.1"/>
    </source>
</evidence>
<dbReference type="Proteomes" id="UP000262939">
    <property type="component" value="Unassembled WGS sequence"/>
</dbReference>
<feature type="region of interest" description="Disordered" evidence="1">
    <location>
        <begin position="120"/>
        <end position="153"/>
    </location>
</feature>
<gene>
    <name evidence="2" type="ORF">D0466_00750</name>
</gene>
<proteinExistence type="predicted"/>
<sequence>MKSGNIENFRELSQFKNLKDFNNQIEQWMIEVKKEFTKSELAALKRLIRFSAKIVGVCHAKIGTVVSATHEKAGMCISRSTFKRMVGKAKQLRLLAVHETERKNGSQSANIYVFNRFEPPNQQQLNCPKSIDPTKTSNNNNNKRNNEPNRLIQKSDRILNEKYEEPLDASFVTNRIPKEFINLVKYFFNDAMVIEELWNLVKITANKNKVEGDILKSAIQSFKILVRKIKKNQVKNTYGYFYGVLNKTFKVQYHKELAEIFWNS</sequence>